<dbReference type="RefSeq" id="WP_209893323.1">
    <property type="nucleotide sequence ID" value="NZ_BAAAJV010000041.1"/>
</dbReference>
<dbReference type="Gene3D" id="1.20.1250.20">
    <property type="entry name" value="MFS general substrate transporter like domains"/>
    <property type="match status" value="2"/>
</dbReference>
<keyword evidence="4 5" id="KW-0472">Membrane</keyword>
<feature type="transmembrane region" description="Helical" evidence="5">
    <location>
        <begin position="321"/>
        <end position="342"/>
    </location>
</feature>
<gene>
    <name evidence="7" type="ORF">JOF44_003061</name>
</gene>
<dbReference type="InterPro" id="IPR020846">
    <property type="entry name" value="MFS_dom"/>
</dbReference>
<evidence type="ECO:0000259" key="6">
    <source>
        <dbReference type="PROSITE" id="PS50850"/>
    </source>
</evidence>
<feature type="transmembrane region" description="Helical" evidence="5">
    <location>
        <begin position="424"/>
        <end position="443"/>
    </location>
</feature>
<feature type="transmembrane region" description="Helical" evidence="5">
    <location>
        <begin position="349"/>
        <end position="369"/>
    </location>
</feature>
<dbReference type="EMBL" id="JAGIOC010000001">
    <property type="protein sequence ID" value="MBP2410158.1"/>
    <property type="molecule type" value="Genomic_DNA"/>
</dbReference>
<dbReference type="Pfam" id="PF07690">
    <property type="entry name" value="MFS_1"/>
    <property type="match status" value="1"/>
</dbReference>
<proteinExistence type="predicted"/>
<dbReference type="PROSITE" id="PS50850">
    <property type="entry name" value="MFS"/>
    <property type="match status" value="1"/>
</dbReference>
<protein>
    <submittedName>
        <fullName evidence="7">EmrB/QacA subfamily drug resistance transporter</fullName>
    </submittedName>
</protein>
<evidence type="ECO:0000256" key="4">
    <source>
        <dbReference type="ARBA" id="ARBA00023136"/>
    </source>
</evidence>
<feature type="transmembrane region" description="Helical" evidence="5">
    <location>
        <begin position="243"/>
        <end position="264"/>
    </location>
</feature>
<reference evidence="7 8" key="1">
    <citation type="submission" date="2021-03" db="EMBL/GenBank/DDBJ databases">
        <title>Sequencing the genomes of 1000 actinobacteria strains.</title>
        <authorList>
            <person name="Klenk H.-P."/>
        </authorList>
    </citation>
    <scope>NUCLEOTIDE SEQUENCE [LARGE SCALE GENOMIC DNA]</scope>
    <source>
        <strain evidence="7 8">DSM 14564</strain>
    </source>
</reference>
<organism evidence="7 8">
    <name type="scientific">Brachybacterium fresconis</name>
    <dbReference type="NCBI Taxonomy" id="173363"/>
    <lineage>
        <taxon>Bacteria</taxon>
        <taxon>Bacillati</taxon>
        <taxon>Actinomycetota</taxon>
        <taxon>Actinomycetes</taxon>
        <taxon>Micrococcales</taxon>
        <taxon>Dermabacteraceae</taxon>
        <taxon>Brachybacterium</taxon>
    </lineage>
</organism>
<keyword evidence="3 5" id="KW-1133">Transmembrane helix</keyword>
<evidence type="ECO:0000256" key="5">
    <source>
        <dbReference type="SAM" id="Phobius"/>
    </source>
</evidence>
<feature type="transmembrane region" description="Helical" evidence="5">
    <location>
        <begin position="449"/>
        <end position="470"/>
    </location>
</feature>
<dbReference type="Proteomes" id="UP000698222">
    <property type="component" value="Unassembled WGS sequence"/>
</dbReference>
<feature type="domain" description="Major facilitator superfamily (MFS) profile" evidence="6">
    <location>
        <begin position="28"/>
        <end position="474"/>
    </location>
</feature>
<feature type="transmembrane region" description="Helical" evidence="5">
    <location>
        <begin position="219"/>
        <end position="237"/>
    </location>
</feature>
<accession>A0ABS4YQE2</accession>
<feature type="transmembrane region" description="Helical" evidence="5">
    <location>
        <begin position="187"/>
        <end position="207"/>
    </location>
</feature>
<dbReference type="CDD" id="cd17321">
    <property type="entry name" value="MFS_MMR_MDR_like"/>
    <property type="match status" value="1"/>
</dbReference>
<sequence length="479" mass="48893">MTDTPTSTETTTAPTTTPTASPRAAWLTLIVVLLADAMDLMDATITNVAAPSIVQDLGVGDDVIPWLGAAYALALGSLLVLGGRLGDRFGQRRTFLVGLIGFMAGSALAGLAPTAGALIAARVVQGTFGALLIPQGMAIMAATFSKPMLRTAFAVFAPMLGVFAVAGPIVGGLLIDADLFGLAWRPIFLMNVVLGGIALVLALRHLPAVPPHRSVRIDARGSALLGTALFGLLFGLLTGASQGWGPVTIASTLLGGALLAAFAIRQVRTPDPLLPRQLLANRGFTSGLVVGLCVFAGFSGLMYVISLFFQLGLGYTPTQASLNLIPLTIGIIAGSGIANALILSLGRRVVLLGMLTTLLGTGVLLLIVLTAGLEATWWQNLIATSIIGTAAGISFNSVFNTALGNVQPEEAGSASGSLSAIQQVANGIGSALVTTIFLGNLAAGTIPAMTITLVIILVMAATCLLALPLLPRTAVMLED</sequence>
<evidence type="ECO:0000256" key="3">
    <source>
        <dbReference type="ARBA" id="ARBA00022989"/>
    </source>
</evidence>
<dbReference type="InterPro" id="IPR036259">
    <property type="entry name" value="MFS_trans_sf"/>
</dbReference>
<dbReference type="PANTHER" id="PTHR42718:SF39">
    <property type="entry name" value="ACTINORHODIN TRANSPORTER-RELATED"/>
    <property type="match status" value="1"/>
</dbReference>
<dbReference type="InterPro" id="IPR011701">
    <property type="entry name" value="MFS"/>
</dbReference>
<feature type="transmembrane region" description="Helical" evidence="5">
    <location>
        <begin position="63"/>
        <end position="83"/>
    </location>
</feature>
<feature type="transmembrane region" description="Helical" evidence="5">
    <location>
        <begin position="381"/>
        <end position="403"/>
    </location>
</feature>
<feature type="transmembrane region" description="Helical" evidence="5">
    <location>
        <begin position="127"/>
        <end position="145"/>
    </location>
</feature>
<feature type="transmembrane region" description="Helical" evidence="5">
    <location>
        <begin position="95"/>
        <end position="121"/>
    </location>
</feature>
<comment type="caution">
    <text evidence="7">The sequence shown here is derived from an EMBL/GenBank/DDBJ whole genome shotgun (WGS) entry which is preliminary data.</text>
</comment>
<dbReference type="PANTHER" id="PTHR42718">
    <property type="entry name" value="MAJOR FACILITATOR SUPERFAMILY MULTIDRUG TRANSPORTER MFSC"/>
    <property type="match status" value="1"/>
</dbReference>
<evidence type="ECO:0000313" key="8">
    <source>
        <dbReference type="Proteomes" id="UP000698222"/>
    </source>
</evidence>
<evidence type="ECO:0000256" key="2">
    <source>
        <dbReference type="ARBA" id="ARBA00022692"/>
    </source>
</evidence>
<feature type="transmembrane region" description="Helical" evidence="5">
    <location>
        <begin position="152"/>
        <end position="175"/>
    </location>
</feature>
<name>A0ABS4YQE2_9MICO</name>
<dbReference type="SUPFAM" id="SSF103473">
    <property type="entry name" value="MFS general substrate transporter"/>
    <property type="match status" value="1"/>
</dbReference>
<comment type="subcellular location">
    <subcellularLocation>
        <location evidence="1">Cell membrane</location>
        <topology evidence="1">Multi-pass membrane protein</topology>
    </subcellularLocation>
</comment>
<keyword evidence="8" id="KW-1185">Reference proteome</keyword>
<evidence type="ECO:0000313" key="7">
    <source>
        <dbReference type="EMBL" id="MBP2410158.1"/>
    </source>
</evidence>
<feature type="transmembrane region" description="Helical" evidence="5">
    <location>
        <begin position="284"/>
        <end position="309"/>
    </location>
</feature>
<evidence type="ECO:0000256" key="1">
    <source>
        <dbReference type="ARBA" id="ARBA00004651"/>
    </source>
</evidence>
<keyword evidence="2 5" id="KW-0812">Transmembrane</keyword>